<dbReference type="GO" id="GO:0004842">
    <property type="term" value="F:ubiquitin-protein transferase activity"/>
    <property type="evidence" value="ECO:0007669"/>
    <property type="project" value="TreeGrafter"/>
</dbReference>
<name>A0AAE1YVP4_9LAMI</name>
<dbReference type="PROSITE" id="PS50089">
    <property type="entry name" value="ZF_RING_2"/>
    <property type="match status" value="1"/>
</dbReference>
<evidence type="ECO:0000256" key="3">
    <source>
        <dbReference type="ARBA" id="ARBA00022833"/>
    </source>
</evidence>
<reference evidence="6" key="1">
    <citation type="submission" date="2020-06" db="EMBL/GenBank/DDBJ databases">
        <authorList>
            <person name="Li T."/>
            <person name="Hu X."/>
            <person name="Zhang T."/>
            <person name="Song X."/>
            <person name="Zhang H."/>
            <person name="Dai N."/>
            <person name="Sheng W."/>
            <person name="Hou X."/>
            <person name="Wei L."/>
        </authorList>
    </citation>
    <scope>NUCLEOTIDE SEQUENCE</scope>
    <source>
        <strain evidence="6">3651</strain>
        <tissue evidence="6">Leaf</tissue>
    </source>
</reference>
<dbReference type="InterPro" id="IPR013083">
    <property type="entry name" value="Znf_RING/FYVE/PHD"/>
</dbReference>
<proteinExistence type="predicted"/>
<feature type="domain" description="RING-type" evidence="5">
    <location>
        <begin position="212"/>
        <end position="247"/>
    </location>
</feature>
<evidence type="ECO:0000313" key="6">
    <source>
        <dbReference type="EMBL" id="KAK4437625.1"/>
    </source>
</evidence>
<dbReference type="GO" id="GO:0008270">
    <property type="term" value="F:zinc ion binding"/>
    <property type="evidence" value="ECO:0007669"/>
    <property type="project" value="UniProtKB-KW"/>
</dbReference>
<evidence type="ECO:0000256" key="2">
    <source>
        <dbReference type="ARBA" id="ARBA00022771"/>
    </source>
</evidence>
<accession>A0AAE1YVP4</accession>
<dbReference type="Pfam" id="PF13920">
    <property type="entry name" value="zf-C3HC4_3"/>
    <property type="match status" value="1"/>
</dbReference>
<evidence type="ECO:0000256" key="1">
    <source>
        <dbReference type="ARBA" id="ARBA00022723"/>
    </source>
</evidence>
<reference evidence="6" key="2">
    <citation type="journal article" date="2024" name="Plant">
        <title>Genomic evolution and insights into agronomic trait innovations of Sesamum species.</title>
        <authorList>
            <person name="Miao H."/>
            <person name="Wang L."/>
            <person name="Qu L."/>
            <person name="Liu H."/>
            <person name="Sun Y."/>
            <person name="Le M."/>
            <person name="Wang Q."/>
            <person name="Wei S."/>
            <person name="Zheng Y."/>
            <person name="Lin W."/>
            <person name="Duan Y."/>
            <person name="Cao H."/>
            <person name="Xiong S."/>
            <person name="Wang X."/>
            <person name="Wei L."/>
            <person name="Li C."/>
            <person name="Ma Q."/>
            <person name="Ju M."/>
            <person name="Zhao R."/>
            <person name="Li G."/>
            <person name="Mu C."/>
            <person name="Tian Q."/>
            <person name="Mei H."/>
            <person name="Zhang T."/>
            <person name="Gao T."/>
            <person name="Zhang H."/>
        </authorList>
    </citation>
    <scope>NUCLEOTIDE SEQUENCE</scope>
    <source>
        <strain evidence="6">3651</strain>
    </source>
</reference>
<comment type="caution">
    <text evidence="6">The sequence shown here is derived from an EMBL/GenBank/DDBJ whole genome shotgun (WGS) entry which is preliminary data.</text>
</comment>
<dbReference type="EMBL" id="JACGWO010000001">
    <property type="protein sequence ID" value="KAK4437625.1"/>
    <property type="molecule type" value="Genomic_DNA"/>
</dbReference>
<protein>
    <submittedName>
        <fullName evidence="6">BOI-related E3 ubiquitin-protein ligase 2</fullName>
    </submittedName>
</protein>
<gene>
    <name evidence="6" type="ORF">Salat_0096500</name>
</gene>
<evidence type="ECO:0000313" key="7">
    <source>
        <dbReference type="Proteomes" id="UP001293254"/>
    </source>
</evidence>
<sequence>MAIQAQIYSGFGFGCPPQDLLMMENACGFSNQFFIQNKQQEHQHQHQQQQQLIMHKSPFLLPTTDDHHQSMLLSHSVSAHIENQRMEIDLFINSQNERLRLALQEQRRQQMAMFMKKYESKIQFIIKQKEEEMARAAKKSMELQDFLKRMELENQTWQRVAKENEAMVASLNSTIGRLREAAGNAAEDAESCCVEEEKKTETWVEKTRKMVCRCCNSRNSCVIMLPCRHLCSCRDCEALLHSCPVCRTVKKASIEALI</sequence>
<keyword evidence="2 4" id="KW-0863">Zinc-finger</keyword>
<evidence type="ECO:0000256" key="4">
    <source>
        <dbReference type="PROSITE-ProRule" id="PRU00175"/>
    </source>
</evidence>
<dbReference type="PIRSF" id="PIRSF036836">
    <property type="entry name" value="RNase_bind_SBP1"/>
    <property type="match status" value="1"/>
</dbReference>
<dbReference type="Gene3D" id="3.30.40.10">
    <property type="entry name" value="Zinc/RING finger domain, C3HC4 (zinc finger)"/>
    <property type="match status" value="1"/>
</dbReference>
<dbReference type="Proteomes" id="UP001293254">
    <property type="component" value="Unassembled WGS sequence"/>
</dbReference>
<dbReference type="PANTHER" id="PTHR42647">
    <property type="entry name" value="SBP (S-RIBONUCLEASE BINDING PROTEIN) FAMILY PROTEIN"/>
    <property type="match status" value="1"/>
</dbReference>
<organism evidence="6 7">
    <name type="scientific">Sesamum alatum</name>
    <dbReference type="NCBI Taxonomy" id="300844"/>
    <lineage>
        <taxon>Eukaryota</taxon>
        <taxon>Viridiplantae</taxon>
        <taxon>Streptophyta</taxon>
        <taxon>Embryophyta</taxon>
        <taxon>Tracheophyta</taxon>
        <taxon>Spermatophyta</taxon>
        <taxon>Magnoliopsida</taxon>
        <taxon>eudicotyledons</taxon>
        <taxon>Gunneridae</taxon>
        <taxon>Pentapetalae</taxon>
        <taxon>asterids</taxon>
        <taxon>lamiids</taxon>
        <taxon>Lamiales</taxon>
        <taxon>Pedaliaceae</taxon>
        <taxon>Sesamum</taxon>
    </lineage>
</organism>
<keyword evidence="7" id="KW-1185">Reference proteome</keyword>
<keyword evidence="3" id="KW-0862">Zinc</keyword>
<keyword evidence="1" id="KW-0479">Metal-binding</keyword>
<dbReference type="InterPro" id="IPR001841">
    <property type="entry name" value="Znf_RING"/>
</dbReference>
<dbReference type="AlphaFoldDB" id="A0AAE1YVP4"/>
<dbReference type="PANTHER" id="PTHR42647:SF22">
    <property type="entry name" value="BOI-RELATED E3 UBIQUITIN-PROTEIN LIGASE 2-RELATED"/>
    <property type="match status" value="1"/>
</dbReference>
<evidence type="ECO:0000259" key="5">
    <source>
        <dbReference type="PROSITE" id="PS50089"/>
    </source>
</evidence>